<reference evidence="1" key="1">
    <citation type="submission" date="2023-04" db="EMBL/GenBank/DDBJ databases">
        <title>A chromosome-level genome assembly of the parasitoid wasp Eretmocerus hayati.</title>
        <authorList>
            <person name="Zhong Y."/>
            <person name="Liu S."/>
            <person name="Liu Y."/>
        </authorList>
    </citation>
    <scope>NUCLEOTIDE SEQUENCE</scope>
    <source>
        <strain evidence="1">ZJU_SS_LIU_2023</strain>
    </source>
</reference>
<sequence>IMKDRLNISRARDHDPITGQPVMDRFSPEKSPPAVHGTTKYSKLKNQTDSPNRQFVQSPIQIDSPNRQFTFSPIYNHSSMTRHLNDDLLEINDNSRTLKTVSRQIDSEFDERQVMLDEFNNEMEIITDSKLDSTIKKMAKVLHISNGNYNNYTPAPTTSKSNASDYIPRPCSLSSLSNTIYNCFICSKD</sequence>
<dbReference type="EMBL" id="CM056744">
    <property type="protein sequence ID" value="KAJ8665185.1"/>
    <property type="molecule type" value="Genomic_DNA"/>
</dbReference>
<gene>
    <name evidence="1" type="ORF">QAD02_006847</name>
</gene>
<feature type="non-terminal residue" evidence="1">
    <location>
        <position position="1"/>
    </location>
</feature>
<keyword evidence="2" id="KW-1185">Reference proteome</keyword>
<name>A0ACC2N1Z7_9HYME</name>
<dbReference type="Proteomes" id="UP001239111">
    <property type="component" value="Chromosome 4"/>
</dbReference>
<proteinExistence type="predicted"/>
<organism evidence="1 2">
    <name type="scientific">Eretmocerus hayati</name>
    <dbReference type="NCBI Taxonomy" id="131215"/>
    <lineage>
        <taxon>Eukaryota</taxon>
        <taxon>Metazoa</taxon>
        <taxon>Ecdysozoa</taxon>
        <taxon>Arthropoda</taxon>
        <taxon>Hexapoda</taxon>
        <taxon>Insecta</taxon>
        <taxon>Pterygota</taxon>
        <taxon>Neoptera</taxon>
        <taxon>Endopterygota</taxon>
        <taxon>Hymenoptera</taxon>
        <taxon>Apocrita</taxon>
        <taxon>Proctotrupomorpha</taxon>
        <taxon>Chalcidoidea</taxon>
        <taxon>Aphelinidae</taxon>
        <taxon>Aphelininae</taxon>
        <taxon>Eretmocerus</taxon>
    </lineage>
</organism>
<evidence type="ECO:0000313" key="1">
    <source>
        <dbReference type="EMBL" id="KAJ8665185.1"/>
    </source>
</evidence>
<protein>
    <submittedName>
        <fullName evidence="1">Uncharacterized protein</fullName>
    </submittedName>
</protein>
<comment type="caution">
    <text evidence="1">The sequence shown here is derived from an EMBL/GenBank/DDBJ whole genome shotgun (WGS) entry which is preliminary data.</text>
</comment>
<accession>A0ACC2N1Z7</accession>
<evidence type="ECO:0000313" key="2">
    <source>
        <dbReference type="Proteomes" id="UP001239111"/>
    </source>
</evidence>